<feature type="coiled-coil region" evidence="1">
    <location>
        <begin position="27"/>
        <end position="68"/>
    </location>
</feature>
<proteinExistence type="predicted"/>
<reference evidence="2" key="2">
    <citation type="submission" date="2023-06" db="EMBL/GenBank/DDBJ databases">
        <authorList>
            <person name="Swenson N.G."/>
            <person name="Wegrzyn J.L."/>
            <person name="Mcevoy S.L."/>
        </authorList>
    </citation>
    <scope>NUCLEOTIDE SEQUENCE</scope>
    <source>
        <strain evidence="2">NS2018</strain>
        <tissue evidence="2">Leaf</tissue>
    </source>
</reference>
<reference evidence="2" key="1">
    <citation type="journal article" date="2022" name="Plant J.">
        <title>Strategies of tolerance reflected in two North American maple genomes.</title>
        <authorList>
            <person name="McEvoy S.L."/>
            <person name="Sezen U.U."/>
            <person name="Trouern-Trend A."/>
            <person name="McMahon S.M."/>
            <person name="Schaberg P.G."/>
            <person name="Yang J."/>
            <person name="Wegrzyn J.L."/>
            <person name="Swenson N.G."/>
        </authorList>
    </citation>
    <scope>NUCLEOTIDE SEQUENCE</scope>
    <source>
        <strain evidence="2">NS2018</strain>
    </source>
</reference>
<protein>
    <submittedName>
        <fullName evidence="2">Uncharacterized protein</fullName>
    </submittedName>
</protein>
<accession>A0AA39SQD1</accession>
<name>A0AA39SQD1_ACESA</name>
<keyword evidence="1" id="KW-0175">Coiled coil</keyword>
<evidence type="ECO:0000256" key="1">
    <source>
        <dbReference type="SAM" id="Coils"/>
    </source>
</evidence>
<evidence type="ECO:0000313" key="3">
    <source>
        <dbReference type="Proteomes" id="UP001168877"/>
    </source>
</evidence>
<sequence>MSADRKVSILRVESGLIWFEMVYCRRCSEMEAEIAKKKSEHEALEVRFRALEVEKVGIEDELKAFKREKEEGIVDLTT</sequence>
<gene>
    <name evidence="2" type="ORF">LWI29_013655</name>
</gene>
<organism evidence="2 3">
    <name type="scientific">Acer saccharum</name>
    <name type="common">Sugar maple</name>
    <dbReference type="NCBI Taxonomy" id="4024"/>
    <lineage>
        <taxon>Eukaryota</taxon>
        <taxon>Viridiplantae</taxon>
        <taxon>Streptophyta</taxon>
        <taxon>Embryophyta</taxon>
        <taxon>Tracheophyta</taxon>
        <taxon>Spermatophyta</taxon>
        <taxon>Magnoliopsida</taxon>
        <taxon>eudicotyledons</taxon>
        <taxon>Gunneridae</taxon>
        <taxon>Pentapetalae</taxon>
        <taxon>rosids</taxon>
        <taxon>malvids</taxon>
        <taxon>Sapindales</taxon>
        <taxon>Sapindaceae</taxon>
        <taxon>Hippocastanoideae</taxon>
        <taxon>Acereae</taxon>
        <taxon>Acer</taxon>
    </lineage>
</organism>
<evidence type="ECO:0000313" key="2">
    <source>
        <dbReference type="EMBL" id="KAK0596209.1"/>
    </source>
</evidence>
<keyword evidence="3" id="KW-1185">Reference proteome</keyword>
<dbReference type="EMBL" id="JAUESC010000004">
    <property type="protein sequence ID" value="KAK0596209.1"/>
    <property type="molecule type" value="Genomic_DNA"/>
</dbReference>
<comment type="caution">
    <text evidence="2">The sequence shown here is derived from an EMBL/GenBank/DDBJ whole genome shotgun (WGS) entry which is preliminary data.</text>
</comment>
<dbReference type="Proteomes" id="UP001168877">
    <property type="component" value="Unassembled WGS sequence"/>
</dbReference>
<dbReference type="AlphaFoldDB" id="A0AA39SQD1"/>